<dbReference type="AlphaFoldDB" id="A0A494XTM5"/>
<dbReference type="InterPro" id="IPR041916">
    <property type="entry name" value="Anti_sigma_zinc_sf"/>
</dbReference>
<comment type="caution">
    <text evidence="2">The sequence shown here is derived from an EMBL/GenBank/DDBJ whole genome shotgun (WGS) entry which is preliminary data.</text>
</comment>
<protein>
    <submittedName>
        <fullName evidence="2">Anti-sigma factor</fullName>
    </submittedName>
</protein>
<dbReference type="RefSeq" id="WP_121276971.1">
    <property type="nucleotide sequence ID" value="NZ_RBZV01000002.1"/>
</dbReference>
<gene>
    <name evidence="2" type="ORF">D7S89_07380</name>
</gene>
<sequence length="303" mass="33019">MDCKQARPLIDADVDRELPPADAERLAQHLAQCADCRHESEAIRALGHAVRQTPYFRAPEDLRASILAALPGEAANSPDTSGISDAPPRQWQRPSYWARWREWIDRLGSRTRSAARGTPGPLAPAGMPAFGLGALASMTAAACAVAVVATLAVTSLGPARNDAFVDELVASHVRAELSGRDIDVVSTDQHTVKPWFNGRLDYAPPVEDLAAAGFTLTGGRLDYVGHRRIGVLIYRYRKHVLDVYVFPGDDRAAAAPPDRLARDGYALARWHDRGMTWWGVTDAAPEVLAKFEAALKAQQQDRD</sequence>
<organism evidence="2 3">
    <name type="scientific">Trinickia fusca</name>
    <dbReference type="NCBI Taxonomy" id="2419777"/>
    <lineage>
        <taxon>Bacteria</taxon>
        <taxon>Pseudomonadati</taxon>
        <taxon>Pseudomonadota</taxon>
        <taxon>Betaproteobacteria</taxon>
        <taxon>Burkholderiales</taxon>
        <taxon>Burkholderiaceae</taxon>
        <taxon>Trinickia</taxon>
    </lineage>
</organism>
<dbReference type="Proteomes" id="UP000280434">
    <property type="component" value="Unassembled WGS sequence"/>
</dbReference>
<dbReference type="OrthoDB" id="191790at2"/>
<evidence type="ECO:0000259" key="1">
    <source>
        <dbReference type="Pfam" id="PF13490"/>
    </source>
</evidence>
<reference evidence="2 3" key="1">
    <citation type="submission" date="2018-10" db="EMBL/GenBank/DDBJ databases">
        <title>Paraburkholderia sp. 7MK8-2, isolated from soil.</title>
        <authorList>
            <person name="Gao Z.-H."/>
            <person name="Qiu L.-H."/>
        </authorList>
    </citation>
    <scope>NUCLEOTIDE SEQUENCE [LARGE SCALE GENOMIC DNA]</scope>
    <source>
        <strain evidence="2 3">7MK8-2</strain>
    </source>
</reference>
<name>A0A494XTM5_9BURK</name>
<evidence type="ECO:0000313" key="3">
    <source>
        <dbReference type="Proteomes" id="UP000280434"/>
    </source>
</evidence>
<evidence type="ECO:0000313" key="2">
    <source>
        <dbReference type="EMBL" id="RKP50883.1"/>
    </source>
</evidence>
<dbReference type="Gene3D" id="1.10.10.1320">
    <property type="entry name" value="Anti-sigma factor, zinc-finger domain"/>
    <property type="match status" value="1"/>
</dbReference>
<feature type="domain" description="Putative zinc-finger" evidence="1">
    <location>
        <begin position="3"/>
        <end position="37"/>
    </location>
</feature>
<keyword evidence="3" id="KW-1185">Reference proteome</keyword>
<dbReference type="EMBL" id="RBZV01000002">
    <property type="protein sequence ID" value="RKP50883.1"/>
    <property type="molecule type" value="Genomic_DNA"/>
</dbReference>
<dbReference type="InterPro" id="IPR027383">
    <property type="entry name" value="Znf_put"/>
</dbReference>
<dbReference type="Pfam" id="PF13490">
    <property type="entry name" value="zf-HC2"/>
    <property type="match status" value="1"/>
</dbReference>
<accession>A0A494XTM5</accession>
<proteinExistence type="predicted"/>